<dbReference type="Pfam" id="PF00079">
    <property type="entry name" value="Serpin"/>
    <property type="match status" value="1"/>
</dbReference>
<evidence type="ECO:0000259" key="3">
    <source>
        <dbReference type="SMART" id="SM00093"/>
    </source>
</evidence>
<proteinExistence type="inferred from homology"/>
<evidence type="ECO:0000256" key="2">
    <source>
        <dbReference type="RuleBase" id="RU000411"/>
    </source>
</evidence>
<dbReference type="InterPro" id="IPR023795">
    <property type="entry name" value="Serpin_CS"/>
</dbReference>
<dbReference type="EMBL" id="KE343643">
    <property type="protein sequence ID" value="EXB37617.1"/>
    <property type="molecule type" value="Genomic_DNA"/>
</dbReference>
<dbReference type="AlphaFoldDB" id="W9R3U8"/>
<evidence type="ECO:0000313" key="5">
    <source>
        <dbReference type="Proteomes" id="UP000030645"/>
    </source>
</evidence>
<protein>
    <recommendedName>
        <fullName evidence="3">Serpin domain-containing protein</fullName>
    </recommendedName>
</protein>
<dbReference type="Proteomes" id="UP000030645">
    <property type="component" value="Unassembled WGS sequence"/>
</dbReference>
<name>W9R3U8_9ROSA</name>
<dbReference type="InterPro" id="IPR000215">
    <property type="entry name" value="Serpin_fam"/>
</dbReference>
<dbReference type="GO" id="GO:0004867">
    <property type="term" value="F:serine-type endopeptidase inhibitor activity"/>
    <property type="evidence" value="ECO:0007669"/>
    <property type="project" value="InterPro"/>
</dbReference>
<dbReference type="OrthoDB" id="1193913at2759"/>
<reference evidence="5" key="1">
    <citation type="submission" date="2013-01" db="EMBL/GenBank/DDBJ databases">
        <title>Draft Genome Sequence of a Mulberry Tree, Morus notabilis C.K. Schneid.</title>
        <authorList>
            <person name="He N."/>
            <person name="Zhao S."/>
        </authorList>
    </citation>
    <scope>NUCLEOTIDE SEQUENCE</scope>
</reference>
<dbReference type="GO" id="GO:0005615">
    <property type="term" value="C:extracellular space"/>
    <property type="evidence" value="ECO:0007669"/>
    <property type="project" value="InterPro"/>
</dbReference>
<dbReference type="InterPro" id="IPR023796">
    <property type="entry name" value="Serpin_dom"/>
</dbReference>
<evidence type="ECO:0000256" key="1">
    <source>
        <dbReference type="ARBA" id="ARBA00009500"/>
    </source>
</evidence>
<dbReference type="eggNOG" id="KOG2392">
    <property type="taxonomic scope" value="Eukaryota"/>
</dbReference>
<dbReference type="PANTHER" id="PTHR11461:SF315">
    <property type="entry name" value="SERPIN-Z3-LIKE"/>
    <property type="match status" value="1"/>
</dbReference>
<dbReference type="SUPFAM" id="SSF56574">
    <property type="entry name" value="Serpins"/>
    <property type="match status" value="1"/>
</dbReference>
<dbReference type="InterPro" id="IPR036186">
    <property type="entry name" value="Serpin_sf"/>
</dbReference>
<comment type="similarity">
    <text evidence="1 2">Belongs to the serpin family.</text>
</comment>
<accession>W9R3U8</accession>
<gene>
    <name evidence="4" type="ORF">L484_021823</name>
</gene>
<dbReference type="PROSITE" id="PS00284">
    <property type="entry name" value="SERPIN"/>
    <property type="match status" value="1"/>
</dbReference>
<keyword evidence="5" id="KW-1185">Reference proteome</keyword>
<dbReference type="KEGG" id="mnt:21404663"/>
<dbReference type="InterPro" id="IPR042185">
    <property type="entry name" value="Serpin_sf_2"/>
</dbReference>
<sequence>MISCMSVAKKVMLKEFKNKYGPKNVVLSPLSINVFLNMLASGSSGKTLEQFLGFLRCKDLDDLHSKSLTMMSLLVDTTQNSQNNTIGLDSVPKKRQGKPPLFNCVNALWADQVKNEVNSWVAKETKGLIKKILDSSEELWPPLCLANALYFKGDWVRIFKTASTRPQDFHLLNGETIKVPFMSEYNEYHQYGSFEDFQLLKLPYEIGQCTNMQFSMYIFLPRANDGLQDLIKKFDFNPTLMPQPWQFGLQEVELLKLKIPKMKFAYGFQVTELLKPEGLTLPFDQLHGDFTNMVDANPDNAFVGTIHHKACIEVNEEGSEAAAVTFYGIIGFARGRVPVQKPSFVADHPFMFMIVEEFSMLAVFAGAVFNPLLD</sequence>
<feature type="domain" description="Serpin" evidence="3">
    <location>
        <begin position="12"/>
        <end position="371"/>
    </location>
</feature>
<dbReference type="Gene3D" id="2.30.39.10">
    <property type="entry name" value="Alpha-1-antitrypsin, domain 1"/>
    <property type="match status" value="1"/>
</dbReference>
<dbReference type="PANTHER" id="PTHR11461">
    <property type="entry name" value="SERINE PROTEASE INHIBITOR, SERPIN"/>
    <property type="match status" value="1"/>
</dbReference>
<dbReference type="STRING" id="981085.W9R3U8"/>
<organism evidence="4 5">
    <name type="scientific">Morus notabilis</name>
    <dbReference type="NCBI Taxonomy" id="981085"/>
    <lineage>
        <taxon>Eukaryota</taxon>
        <taxon>Viridiplantae</taxon>
        <taxon>Streptophyta</taxon>
        <taxon>Embryophyta</taxon>
        <taxon>Tracheophyta</taxon>
        <taxon>Spermatophyta</taxon>
        <taxon>Magnoliopsida</taxon>
        <taxon>eudicotyledons</taxon>
        <taxon>Gunneridae</taxon>
        <taxon>Pentapetalae</taxon>
        <taxon>rosids</taxon>
        <taxon>fabids</taxon>
        <taxon>Rosales</taxon>
        <taxon>Moraceae</taxon>
        <taxon>Moreae</taxon>
        <taxon>Morus</taxon>
    </lineage>
</organism>
<evidence type="ECO:0000313" key="4">
    <source>
        <dbReference type="EMBL" id="EXB37617.1"/>
    </source>
</evidence>
<dbReference type="SMART" id="SM00093">
    <property type="entry name" value="SERPIN"/>
    <property type="match status" value="1"/>
</dbReference>
<dbReference type="InterPro" id="IPR042178">
    <property type="entry name" value="Serpin_sf_1"/>
</dbReference>
<dbReference type="Gene3D" id="3.30.497.10">
    <property type="entry name" value="Antithrombin, subunit I, domain 2"/>
    <property type="match status" value="1"/>
</dbReference>